<dbReference type="Pfam" id="PF00266">
    <property type="entry name" value="Aminotran_5"/>
    <property type="match status" value="1"/>
</dbReference>
<dbReference type="PIRSF" id="PIRSF000524">
    <property type="entry name" value="SPT"/>
    <property type="match status" value="1"/>
</dbReference>
<dbReference type="InterPro" id="IPR000192">
    <property type="entry name" value="Aminotrans_V_dom"/>
</dbReference>
<feature type="domain" description="Aminotransferase class V" evidence="8">
    <location>
        <begin position="21"/>
        <end position="326"/>
    </location>
</feature>
<dbReference type="PANTHER" id="PTHR21152">
    <property type="entry name" value="AMINOTRANSFERASE CLASS V"/>
    <property type="match status" value="1"/>
</dbReference>
<dbReference type="InterPro" id="IPR015424">
    <property type="entry name" value="PyrdxlP-dep_Trfase"/>
</dbReference>
<reference evidence="9 10" key="1">
    <citation type="submission" date="2018-05" db="EMBL/GenBank/DDBJ databases">
        <title>Streptomyces venezuelae.</title>
        <authorList>
            <person name="Kim W."/>
            <person name="Lee N."/>
            <person name="Cho B.-K."/>
        </authorList>
    </citation>
    <scope>NUCLEOTIDE SEQUENCE [LARGE SCALE GENOMIC DNA]</scope>
    <source>
        <strain evidence="9 10">ATCC 14584</strain>
    </source>
</reference>
<dbReference type="InterPro" id="IPR015421">
    <property type="entry name" value="PyrdxlP-dep_Trfase_major"/>
</dbReference>
<sequence length="401" mass="42097">MIYKDRLAIPGPTPLPPAVIAAATHPMVDERTEDFARVFTRIIDGLRQVLGTAGDVLVFTSSTTGAFESAVQNLFGPGDKVLVVDNGAFGRRWVELCRAYGLETVVLDVAPGREPDPAVVEACLEADAQIVAAIVVHCETSTGVVTDLEAFGRATRNVLTIVDSASGVGGCDIQADAWGLDVVVSGTQKALMAPPGVSFVSVSERAWRRHAEARHPRFYFDWTITRDGLNHSIPRTPWTPAIGVLLQLSAALEQVLAEGMERRQRRHAELGRMARAGLRGLGLRLLTPEVARNGIVTAAFTPPGVGAQSVVDAVVEHTGVQLTTGNGELADQVVRIGHCGHVDPLDLVTALAALETGLAALGAPVLPGSGVTPVLKLMSEQAVAAAGPLTSMSSNPEESAA</sequence>
<evidence type="ECO:0000313" key="10">
    <source>
        <dbReference type="Proteomes" id="UP000322927"/>
    </source>
</evidence>
<evidence type="ECO:0000313" key="9">
    <source>
        <dbReference type="EMBL" id="QES32431.1"/>
    </source>
</evidence>
<dbReference type="SUPFAM" id="SSF53383">
    <property type="entry name" value="PLP-dependent transferases"/>
    <property type="match status" value="1"/>
</dbReference>
<dbReference type="RefSeq" id="WP_150214060.1">
    <property type="nucleotide sequence ID" value="NZ_CP029192.1"/>
</dbReference>
<evidence type="ECO:0000256" key="6">
    <source>
        <dbReference type="RuleBase" id="RU004075"/>
    </source>
</evidence>
<dbReference type="Gene3D" id="3.40.640.10">
    <property type="entry name" value="Type I PLP-dependent aspartate aminotransferase-like (Major domain)"/>
    <property type="match status" value="1"/>
</dbReference>
<dbReference type="EMBL" id="CP029192">
    <property type="protein sequence ID" value="QES32431.1"/>
    <property type="molecule type" value="Genomic_DNA"/>
</dbReference>
<evidence type="ECO:0000256" key="7">
    <source>
        <dbReference type="RuleBase" id="RU004504"/>
    </source>
</evidence>
<proteinExistence type="inferred from homology"/>
<keyword evidence="3 5" id="KW-0663">Pyridoxal phosphate</keyword>
<feature type="modified residue" description="N6-(pyridoxal phosphate)lysine" evidence="5">
    <location>
        <position position="189"/>
    </location>
</feature>
<evidence type="ECO:0000259" key="8">
    <source>
        <dbReference type="Pfam" id="PF00266"/>
    </source>
</evidence>
<comment type="cofactor">
    <cofactor evidence="1 5 7">
        <name>pyridoxal 5'-phosphate</name>
        <dbReference type="ChEBI" id="CHEBI:597326"/>
    </cofactor>
</comment>
<protein>
    <submittedName>
        <fullName evidence="9">Aminotransferase</fullName>
    </submittedName>
</protein>
<keyword evidence="9" id="KW-0808">Transferase</keyword>
<dbReference type="AlphaFoldDB" id="A0A5P2BTN5"/>
<dbReference type="GO" id="GO:0019265">
    <property type="term" value="P:glycine biosynthetic process, by transamination of glyoxylate"/>
    <property type="evidence" value="ECO:0007669"/>
    <property type="project" value="TreeGrafter"/>
</dbReference>
<feature type="binding site" evidence="4">
    <location>
        <position position="335"/>
    </location>
    <ligand>
        <name>substrate</name>
    </ligand>
</feature>
<dbReference type="InterPro" id="IPR024169">
    <property type="entry name" value="SP_NH2Trfase/AEP_transaminase"/>
</dbReference>
<keyword evidence="9" id="KW-0032">Aminotransferase</keyword>
<dbReference type="PROSITE" id="PS00595">
    <property type="entry name" value="AA_TRANSFER_CLASS_5"/>
    <property type="match status" value="1"/>
</dbReference>
<comment type="similarity">
    <text evidence="2 6">Belongs to the class-V pyridoxal-phosphate-dependent aminotransferase family.</text>
</comment>
<evidence type="ECO:0000256" key="4">
    <source>
        <dbReference type="PIRSR" id="PIRSR000524-1"/>
    </source>
</evidence>
<gene>
    <name evidence="9" type="ORF">DEJ48_02530</name>
</gene>
<accession>A0A5P2BTN5</accession>
<dbReference type="InterPro" id="IPR020578">
    <property type="entry name" value="Aminotrans_V_PyrdxlP_BS"/>
</dbReference>
<organism evidence="9 10">
    <name type="scientific">Streptomyces venezuelae</name>
    <dbReference type="NCBI Taxonomy" id="54571"/>
    <lineage>
        <taxon>Bacteria</taxon>
        <taxon>Bacillati</taxon>
        <taxon>Actinomycetota</taxon>
        <taxon>Actinomycetes</taxon>
        <taxon>Kitasatosporales</taxon>
        <taxon>Streptomycetaceae</taxon>
        <taxon>Streptomyces</taxon>
    </lineage>
</organism>
<dbReference type="GO" id="GO:0008453">
    <property type="term" value="F:alanine-glyoxylate transaminase activity"/>
    <property type="evidence" value="ECO:0007669"/>
    <property type="project" value="TreeGrafter"/>
</dbReference>
<name>A0A5P2BTN5_STRVZ</name>
<evidence type="ECO:0000256" key="5">
    <source>
        <dbReference type="PIRSR" id="PIRSR000524-50"/>
    </source>
</evidence>
<dbReference type="PANTHER" id="PTHR21152:SF40">
    <property type="entry name" value="ALANINE--GLYOXYLATE AMINOTRANSFERASE"/>
    <property type="match status" value="1"/>
</dbReference>
<dbReference type="OrthoDB" id="9766472at2"/>
<dbReference type="GO" id="GO:0004760">
    <property type="term" value="F:L-serine-pyruvate transaminase activity"/>
    <property type="evidence" value="ECO:0007669"/>
    <property type="project" value="TreeGrafter"/>
</dbReference>
<dbReference type="Gene3D" id="3.90.1150.10">
    <property type="entry name" value="Aspartate Aminotransferase, domain 1"/>
    <property type="match status" value="1"/>
</dbReference>
<evidence type="ECO:0000256" key="2">
    <source>
        <dbReference type="ARBA" id="ARBA00009236"/>
    </source>
</evidence>
<dbReference type="InterPro" id="IPR015422">
    <property type="entry name" value="PyrdxlP-dep_Trfase_small"/>
</dbReference>
<evidence type="ECO:0000256" key="1">
    <source>
        <dbReference type="ARBA" id="ARBA00001933"/>
    </source>
</evidence>
<evidence type="ECO:0000256" key="3">
    <source>
        <dbReference type="ARBA" id="ARBA00022898"/>
    </source>
</evidence>
<dbReference type="Proteomes" id="UP000322927">
    <property type="component" value="Chromosome"/>
</dbReference>